<feature type="transmembrane region" description="Helical" evidence="7">
    <location>
        <begin position="107"/>
        <end position="124"/>
    </location>
</feature>
<evidence type="ECO:0000256" key="2">
    <source>
        <dbReference type="ARBA" id="ARBA00022448"/>
    </source>
</evidence>
<dbReference type="GO" id="GO:0043190">
    <property type="term" value="C:ATP-binding cassette (ABC) transporter complex"/>
    <property type="evidence" value="ECO:0007669"/>
    <property type="project" value="InterPro"/>
</dbReference>
<keyword evidence="3" id="KW-1003">Cell membrane</keyword>
<keyword evidence="5 7" id="KW-1133">Transmembrane helix</keyword>
<dbReference type="GO" id="GO:0006865">
    <property type="term" value="P:amino acid transport"/>
    <property type="evidence" value="ECO:0007669"/>
    <property type="project" value="TreeGrafter"/>
</dbReference>
<feature type="transmembrane region" description="Helical" evidence="7">
    <location>
        <begin position="77"/>
        <end position="95"/>
    </location>
</feature>
<keyword evidence="6 7" id="KW-0472">Membrane</keyword>
<evidence type="ECO:0000313" key="9">
    <source>
        <dbReference type="EMBL" id="OKH25185.1"/>
    </source>
</evidence>
<protein>
    <submittedName>
        <fullName evidence="9">Amino acid ABC transporter permease</fullName>
    </submittedName>
</protein>
<name>A0A1U7HNU5_9CYAN</name>
<evidence type="ECO:0000256" key="4">
    <source>
        <dbReference type="ARBA" id="ARBA00022692"/>
    </source>
</evidence>
<comment type="subcellular location">
    <subcellularLocation>
        <location evidence="1 7">Cell membrane</location>
        <topology evidence="1 7">Multi-pass membrane protein</topology>
    </subcellularLocation>
</comment>
<dbReference type="PANTHER" id="PTHR30614:SF41">
    <property type="entry name" value="INNER MEMBRANE AMINO-ACID ABC TRANSPORTER PERMEASE PROTEIN YHDY"/>
    <property type="match status" value="1"/>
</dbReference>
<feature type="transmembrane region" description="Helical" evidence="7">
    <location>
        <begin position="262"/>
        <end position="279"/>
    </location>
</feature>
<dbReference type="PANTHER" id="PTHR30614">
    <property type="entry name" value="MEMBRANE COMPONENT OF AMINO ACID ABC TRANSPORTER"/>
    <property type="match status" value="1"/>
</dbReference>
<feature type="transmembrane region" description="Helical" evidence="7">
    <location>
        <begin position="300"/>
        <end position="317"/>
    </location>
</feature>
<gene>
    <name evidence="9" type="ORF">NIES593_05325</name>
</gene>
<dbReference type="RefSeq" id="WP_073598596.1">
    <property type="nucleotide sequence ID" value="NZ_MRCB01000004.1"/>
</dbReference>
<reference evidence="9 10" key="1">
    <citation type="submission" date="2016-11" db="EMBL/GenBank/DDBJ databases">
        <title>Draft Genome Sequences of Nine Cyanobacterial Strains from Diverse Habitats.</title>
        <authorList>
            <person name="Zhu T."/>
            <person name="Hou S."/>
            <person name="Lu X."/>
            <person name="Hess W.R."/>
        </authorList>
    </citation>
    <scope>NUCLEOTIDE SEQUENCE [LARGE SCALE GENOMIC DNA]</scope>
    <source>
        <strain evidence="9 10">NIES-593</strain>
    </source>
</reference>
<dbReference type="InterPro" id="IPR010065">
    <property type="entry name" value="AA_ABC_transptr_permease_3TM"/>
</dbReference>
<dbReference type="Pfam" id="PF00528">
    <property type="entry name" value="BPD_transp_1"/>
    <property type="match status" value="1"/>
</dbReference>
<comment type="similarity">
    <text evidence="7">Belongs to the binding-protein-dependent transport system permease family.</text>
</comment>
<dbReference type="PROSITE" id="PS50928">
    <property type="entry name" value="ABC_TM1"/>
    <property type="match status" value="1"/>
</dbReference>
<dbReference type="InterPro" id="IPR043429">
    <property type="entry name" value="ArtM/GltK/GlnP/TcyL/YhdX-like"/>
</dbReference>
<dbReference type="AlphaFoldDB" id="A0A1U7HNU5"/>
<evidence type="ECO:0000256" key="5">
    <source>
        <dbReference type="ARBA" id="ARBA00022989"/>
    </source>
</evidence>
<feature type="domain" description="ABC transmembrane type-1" evidence="8">
    <location>
        <begin position="191"/>
        <end position="385"/>
    </location>
</feature>
<evidence type="ECO:0000256" key="1">
    <source>
        <dbReference type="ARBA" id="ARBA00004651"/>
    </source>
</evidence>
<comment type="caution">
    <text evidence="9">The sequence shown here is derived from an EMBL/GenBank/DDBJ whole genome shotgun (WGS) entry which is preliminary data.</text>
</comment>
<feature type="transmembrane region" description="Helical" evidence="7">
    <location>
        <begin position="130"/>
        <end position="149"/>
    </location>
</feature>
<dbReference type="Gene3D" id="1.10.3720.10">
    <property type="entry name" value="MetI-like"/>
    <property type="match status" value="1"/>
</dbReference>
<proteinExistence type="inferred from homology"/>
<dbReference type="OrthoDB" id="9805999at2"/>
<evidence type="ECO:0000256" key="7">
    <source>
        <dbReference type="RuleBase" id="RU363032"/>
    </source>
</evidence>
<keyword evidence="4 7" id="KW-0812">Transmembrane</keyword>
<dbReference type="InterPro" id="IPR035906">
    <property type="entry name" value="MetI-like_sf"/>
</dbReference>
<organism evidence="9 10">
    <name type="scientific">Hydrococcus rivularis NIES-593</name>
    <dbReference type="NCBI Taxonomy" id="1921803"/>
    <lineage>
        <taxon>Bacteria</taxon>
        <taxon>Bacillati</taxon>
        <taxon>Cyanobacteriota</taxon>
        <taxon>Cyanophyceae</taxon>
        <taxon>Pleurocapsales</taxon>
        <taxon>Hydrococcaceae</taxon>
        <taxon>Hydrococcus</taxon>
    </lineage>
</organism>
<feature type="transmembrane region" description="Helical" evidence="7">
    <location>
        <begin position="366"/>
        <end position="384"/>
    </location>
</feature>
<feature type="transmembrane region" description="Helical" evidence="7">
    <location>
        <begin position="20"/>
        <end position="40"/>
    </location>
</feature>
<evidence type="ECO:0000256" key="3">
    <source>
        <dbReference type="ARBA" id="ARBA00022475"/>
    </source>
</evidence>
<keyword evidence="10" id="KW-1185">Reference proteome</keyword>
<dbReference type="InterPro" id="IPR000515">
    <property type="entry name" value="MetI-like"/>
</dbReference>
<evidence type="ECO:0000259" key="8">
    <source>
        <dbReference type="PROSITE" id="PS50928"/>
    </source>
</evidence>
<dbReference type="SUPFAM" id="SSF161098">
    <property type="entry name" value="MetI-like"/>
    <property type="match status" value="1"/>
</dbReference>
<accession>A0A1U7HNU5</accession>
<dbReference type="GO" id="GO:0022857">
    <property type="term" value="F:transmembrane transporter activity"/>
    <property type="evidence" value="ECO:0007669"/>
    <property type="project" value="InterPro"/>
</dbReference>
<dbReference type="CDD" id="cd06261">
    <property type="entry name" value="TM_PBP2"/>
    <property type="match status" value="1"/>
</dbReference>
<evidence type="ECO:0000256" key="6">
    <source>
        <dbReference type="ARBA" id="ARBA00023136"/>
    </source>
</evidence>
<dbReference type="EMBL" id="MRCB01000004">
    <property type="protein sequence ID" value="OKH25185.1"/>
    <property type="molecule type" value="Genomic_DNA"/>
</dbReference>
<dbReference type="Proteomes" id="UP000186868">
    <property type="component" value="Unassembled WGS sequence"/>
</dbReference>
<feature type="transmembrane region" description="Helical" evidence="7">
    <location>
        <begin position="195"/>
        <end position="215"/>
    </location>
</feature>
<feature type="transmembrane region" description="Helical" evidence="7">
    <location>
        <begin position="156"/>
        <end position="175"/>
    </location>
</feature>
<evidence type="ECO:0000313" key="10">
    <source>
        <dbReference type="Proteomes" id="UP000186868"/>
    </source>
</evidence>
<dbReference type="NCBIfam" id="TIGR01726">
    <property type="entry name" value="HEQRo_perm_3TM"/>
    <property type="match status" value="1"/>
</dbReference>
<feature type="transmembrane region" description="Helical" evidence="7">
    <location>
        <begin position="236"/>
        <end position="256"/>
    </location>
</feature>
<sequence length="397" mass="43358">MTNSGSNGQSTPLTWVKQNLFSTWYNGLLTIFSLLFLYWLGSGLIGWAFTQAQWGVIGANLRLFFVGLYPAELLWRAWTSLGIIMTLGGLSWGILTRTRVLFNRTTLIILGILGAICVAIALPAGIQSSLLLLGMLSILIVGALIGRQVGKRIPSLANWLPLIWLLAFFVLLWLLEGGLFLRKVKIDESGLIMTLFVAIASIFLSFPFGVLLALGRQSSLPAIRWLSIAYIELIRGLPLIGILFVAQVMLPLVLPANVRLERVMRAIAGFTMFAAAYLAENVRGGLQSIPRGQVEAAKALGLNTPLVLGLIVLPQALKAVIPSIVGQFISLFKDTSLLAIVGLVDLLGVSQSILANPKYLGRYGEIYLFIAAIYWVCCYSMSFASRKLEKKLGTDSR</sequence>
<dbReference type="STRING" id="1921803.NIES593_05325"/>
<keyword evidence="2 7" id="KW-0813">Transport</keyword>